<dbReference type="InterPro" id="IPR002300">
    <property type="entry name" value="aa-tRNA-synth_Ia"/>
</dbReference>
<dbReference type="InterPro" id="IPR009080">
    <property type="entry name" value="tRNAsynth_Ia_anticodon-bd"/>
</dbReference>
<dbReference type="Gene3D" id="2.20.28.290">
    <property type="match status" value="1"/>
</dbReference>
<dbReference type="CDD" id="cd00812">
    <property type="entry name" value="LeuRS_core"/>
    <property type="match status" value="1"/>
</dbReference>
<comment type="subcellular location">
    <subcellularLocation>
        <location evidence="1">Mitochondrion matrix</location>
    </subcellularLocation>
</comment>
<evidence type="ECO:0000256" key="1">
    <source>
        <dbReference type="ARBA" id="ARBA00004305"/>
    </source>
</evidence>
<keyword evidence="4 11" id="KW-0436">Ligase</keyword>
<dbReference type="Gene3D" id="1.10.730.10">
    <property type="entry name" value="Isoleucyl-tRNA Synthetase, Domain 1"/>
    <property type="match status" value="1"/>
</dbReference>
<evidence type="ECO:0000313" key="14">
    <source>
        <dbReference type="EMBL" id="KAL3275446.1"/>
    </source>
</evidence>
<dbReference type="PANTHER" id="PTHR43740:SF2">
    <property type="entry name" value="LEUCINE--TRNA LIGASE, MITOCHONDRIAL"/>
    <property type="match status" value="1"/>
</dbReference>
<evidence type="ECO:0000256" key="6">
    <source>
        <dbReference type="ARBA" id="ARBA00022840"/>
    </source>
</evidence>
<name>A0ABD2N9U0_9CUCU</name>
<organism evidence="14 15">
    <name type="scientific">Cryptolaemus montrouzieri</name>
    <dbReference type="NCBI Taxonomy" id="559131"/>
    <lineage>
        <taxon>Eukaryota</taxon>
        <taxon>Metazoa</taxon>
        <taxon>Ecdysozoa</taxon>
        <taxon>Arthropoda</taxon>
        <taxon>Hexapoda</taxon>
        <taxon>Insecta</taxon>
        <taxon>Pterygota</taxon>
        <taxon>Neoptera</taxon>
        <taxon>Endopterygota</taxon>
        <taxon>Coleoptera</taxon>
        <taxon>Polyphaga</taxon>
        <taxon>Cucujiformia</taxon>
        <taxon>Coccinelloidea</taxon>
        <taxon>Coccinellidae</taxon>
        <taxon>Scymninae</taxon>
        <taxon>Scymnini</taxon>
        <taxon>Cryptolaemus</taxon>
    </lineage>
</organism>
<keyword evidence="8 11" id="KW-0030">Aminoacyl-tRNA synthetase</keyword>
<keyword evidence="15" id="KW-1185">Reference proteome</keyword>
<dbReference type="Pfam" id="PF08264">
    <property type="entry name" value="Anticodon_1"/>
    <property type="match status" value="1"/>
</dbReference>
<dbReference type="InterPro" id="IPR013155">
    <property type="entry name" value="M/V/L/I-tRNA-synth_anticd-bd"/>
</dbReference>
<dbReference type="PRINTS" id="PR00985">
    <property type="entry name" value="TRNASYNTHLEU"/>
</dbReference>
<comment type="similarity">
    <text evidence="2 11">Belongs to the class-I aminoacyl-tRNA synthetase family.</text>
</comment>
<dbReference type="GO" id="GO:0005524">
    <property type="term" value="F:ATP binding"/>
    <property type="evidence" value="ECO:0007669"/>
    <property type="project" value="UniProtKB-KW"/>
</dbReference>
<comment type="catalytic activity">
    <reaction evidence="10">
        <text>tRNA(Leu) + L-leucine + ATP = L-leucyl-tRNA(Leu) + AMP + diphosphate</text>
        <dbReference type="Rhea" id="RHEA:11688"/>
        <dbReference type="Rhea" id="RHEA-COMP:9613"/>
        <dbReference type="Rhea" id="RHEA-COMP:9622"/>
        <dbReference type="ChEBI" id="CHEBI:30616"/>
        <dbReference type="ChEBI" id="CHEBI:33019"/>
        <dbReference type="ChEBI" id="CHEBI:57427"/>
        <dbReference type="ChEBI" id="CHEBI:78442"/>
        <dbReference type="ChEBI" id="CHEBI:78494"/>
        <dbReference type="ChEBI" id="CHEBI:456215"/>
        <dbReference type="EC" id="6.1.1.4"/>
    </reaction>
</comment>
<gene>
    <name evidence="14" type="ORF">HHI36_020207</name>
</gene>
<sequence>MIYSKANNILLLRKSSILLKRTISGVNLWQEELSTEIKHKIEDFWKDKLPNSKYIENCNDKDKCYVLPMFPYPSGNLHMGHVRVYTISDSVARFQRMNGKNVLHPIGWDAFGLPAENAAIDRQISPQDWTKFNISQMKSQLQTLGCSFDWDREIDTSDSNYYKWTQDLFLKLYDNGLVYQKNALVNWDPVDHTVLADEQVDENGCSWRSGAKVEKKMLKQWFVRTTSFAKNLMEGLDESILQDWRDIIKLQQHWIGECNGVNFDFKICGRDDFITLWTPYPEYIDHVKFVTVSDTHYIAKDFKVMTDCQKLDLILENPFTYEKLPIFVTNEIEYLPFTNSFVGIPSVCDKARQFALERKIQFKEIQKYTNNESVENARNSICEKAKLDGIGGYWTSAKLRDWLISRQRYWGTPIPVIHCANCGTQPVPRKELPVKLPFFPFEVKRGGLHLEECEDWVNATCPKCKSKATRETDTMDTFVDSSWYFLRYIDPKNENEMFSNDKVKKISPVDLYIGGKEHAVLHLYYARFISYFLHSIGVIPEKEPFKRLLVQGMVMGRSFKVKESGKYLPPDEVEIVDAKRNKAVETKTGKPLIMAWEKMSKSKLNGVEPTDIFKEYGVDTTRLLILADVAPTSHRNWNSNTFPGIINWQKRLWLTIQNFLNHRNNPPPPIPEDIFNKHEDYMFDSRNFYIKGTSFNYYISQQLSVALSKQQGLTNSLRKMPPYIFSNSLQFERALATQIILLAPMAPHFASELWAGFLQAPNRLNNSDEIYWNKTVLEQKWPETDYNYNLELVCQVNGIDTCEIKLQRSILDHLTLNQALLLAENETSMEKVFSKRKIINSTITIHKGIKGVLNLITSKSIQDKNDIDEELLAKKQ</sequence>
<dbReference type="EC" id="6.1.1.4" evidence="3"/>
<evidence type="ECO:0000256" key="5">
    <source>
        <dbReference type="ARBA" id="ARBA00022741"/>
    </source>
</evidence>
<dbReference type="Pfam" id="PF00133">
    <property type="entry name" value="tRNA-synt_1"/>
    <property type="match status" value="2"/>
</dbReference>
<dbReference type="GO" id="GO:0006412">
    <property type="term" value="P:translation"/>
    <property type="evidence" value="ECO:0007669"/>
    <property type="project" value="UniProtKB-KW"/>
</dbReference>
<evidence type="ECO:0000256" key="7">
    <source>
        <dbReference type="ARBA" id="ARBA00022917"/>
    </source>
</evidence>
<dbReference type="FunFam" id="3.40.50.620:FF:000100">
    <property type="entry name" value="probable leucine--tRNA ligase, mitochondrial"/>
    <property type="match status" value="1"/>
</dbReference>
<dbReference type="EMBL" id="JABFTP020000083">
    <property type="protein sequence ID" value="KAL3275446.1"/>
    <property type="molecule type" value="Genomic_DNA"/>
</dbReference>
<comment type="caution">
    <text evidence="14">The sequence shown here is derived from an EMBL/GenBank/DDBJ whole genome shotgun (WGS) entry which is preliminary data.</text>
</comment>
<evidence type="ECO:0000256" key="10">
    <source>
        <dbReference type="ARBA" id="ARBA00047469"/>
    </source>
</evidence>
<dbReference type="PROSITE" id="PS00178">
    <property type="entry name" value="AA_TRNA_LIGASE_I"/>
    <property type="match status" value="1"/>
</dbReference>
<dbReference type="PANTHER" id="PTHR43740">
    <property type="entry name" value="LEUCYL-TRNA SYNTHETASE"/>
    <property type="match status" value="1"/>
</dbReference>
<dbReference type="Gene3D" id="3.40.50.620">
    <property type="entry name" value="HUPs"/>
    <property type="match status" value="2"/>
</dbReference>
<feature type="domain" description="Aminoacyl-tRNA synthetase class Ia" evidence="12">
    <location>
        <begin position="398"/>
        <end position="556"/>
    </location>
</feature>
<evidence type="ECO:0000256" key="8">
    <source>
        <dbReference type="ARBA" id="ARBA00023146"/>
    </source>
</evidence>
<feature type="domain" description="Aminoacyl-tRNA synthetase class Ia" evidence="12">
    <location>
        <begin position="42"/>
        <end position="238"/>
    </location>
</feature>
<dbReference type="SUPFAM" id="SSF52374">
    <property type="entry name" value="Nucleotidylyl transferase"/>
    <property type="match status" value="1"/>
</dbReference>
<keyword evidence="7 11" id="KW-0648">Protein biosynthesis</keyword>
<keyword evidence="5 11" id="KW-0547">Nucleotide-binding</keyword>
<evidence type="ECO:0000313" key="15">
    <source>
        <dbReference type="Proteomes" id="UP001516400"/>
    </source>
</evidence>
<dbReference type="Proteomes" id="UP001516400">
    <property type="component" value="Unassembled WGS sequence"/>
</dbReference>
<evidence type="ECO:0000259" key="13">
    <source>
        <dbReference type="Pfam" id="PF08264"/>
    </source>
</evidence>
<evidence type="ECO:0000256" key="4">
    <source>
        <dbReference type="ARBA" id="ARBA00022598"/>
    </source>
</evidence>
<keyword evidence="6 11" id="KW-0067">ATP-binding</keyword>
<accession>A0ABD2N9U0</accession>
<reference evidence="14 15" key="1">
    <citation type="journal article" date="2021" name="BMC Biol.">
        <title>Horizontally acquired antibacterial genes associated with adaptive radiation of ladybird beetles.</title>
        <authorList>
            <person name="Li H.S."/>
            <person name="Tang X.F."/>
            <person name="Huang Y.H."/>
            <person name="Xu Z.Y."/>
            <person name="Chen M.L."/>
            <person name="Du X.Y."/>
            <person name="Qiu B.Y."/>
            <person name="Chen P.T."/>
            <person name="Zhang W."/>
            <person name="Slipinski A."/>
            <person name="Escalona H.E."/>
            <person name="Waterhouse R.M."/>
            <person name="Zwick A."/>
            <person name="Pang H."/>
        </authorList>
    </citation>
    <scope>NUCLEOTIDE SEQUENCE [LARGE SCALE GENOMIC DNA]</scope>
    <source>
        <strain evidence="14">SYSU2018</strain>
    </source>
</reference>
<evidence type="ECO:0000256" key="9">
    <source>
        <dbReference type="ARBA" id="ARBA00030520"/>
    </source>
</evidence>
<evidence type="ECO:0000256" key="11">
    <source>
        <dbReference type="RuleBase" id="RU363035"/>
    </source>
</evidence>
<dbReference type="InterPro" id="IPR014729">
    <property type="entry name" value="Rossmann-like_a/b/a_fold"/>
</dbReference>
<evidence type="ECO:0000259" key="12">
    <source>
        <dbReference type="Pfam" id="PF00133"/>
    </source>
</evidence>
<protein>
    <recommendedName>
        <fullName evidence="3">leucine--tRNA ligase</fullName>
        <ecNumber evidence="3">6.1.1.4</ecNumber>
    </recommendedName>
    <alternativeName>
        <fullName evidence="9">Leucyl-tRNA synthetase</fullName>
    </alternativeName>
</protein>
<dbReference type="SUPFAM" id="SSF47323">
    <property type="entry name" value="Anticodon-binding domain of a subclass of class I aminoacyl-tRNA synthetases"/>
    <property type="match status" value="1"/>
</dbReference>
<proteinExistence type="inferred from homology"/>
<dbReference type="InterPro" id="IPR002302">
    <property type="entry name" value="Leu-tRNA-ligase"/>
</dbReference>
<dbReference type="AlphaFoldDB" id="A0ABD2N9U0"/>
<evidence type="ECO:0000256" key="3">
    <source>
        <dbReference type="ARBA" id="ARBA00013164"/>
    </source>
</evidence>
<dbReference type="GO" id="GO:0004823">
    <property type="term" value="F:leucine-tRNA ligase activity"/>
    <property type="evidence" value="ECO:0007669"/>
    <property type="project" value="UniProtKB-EC"/>
</dbReference>
<dbReference type="FunFam" id="1.10.730.10:FF:000060">
    <property type="entry name" value="Leucyl-tRNA synthetase"/>
    <property type="match status" value="1"/>
</dbReference>
<dbReference type="InterPro" id="IPR001412">
    <property type="entry name" value="aa-tRNA-synth_I_CS"/>
</dbReference>
<dbReference type="FunFam" id="3.40.50.620:FF:000003">
    <property type="entry name" value="Leucine--tRNA ligase"/>
    <property type="match status" value="1"/>
</dbReference>
<dbReference type="GO" id="GO:0005759">
    <property type="term" value="C:mitochondrial matrix"/>
    <property type="evidence" value="ECO:0007669"/>
    <property type="project" value="UniProtKB-SubCell"/>
</dbReference>
<evidence type="ECO:0000256" key="2">
    <source>
        <dbReference type="ARBA" id="ARBA00005594"/>
    </source>
</evidence>
<feature type="domain" description="Methionyl/Valyl/Leucyl/Isoleucyl-tRNA synthetase anticodon-binding" evidence="13">
    <location>
        <begin position="733"/>
        <end position="791"/>
    </location>
</feature>